<dbReference type="InterPro" id="IPR045851">
    <property type="entry name" value="AMP-bd_C_sf"/>
</dbReference>
<organism evidence="3 4">
    <name type="scientific">Chelatococcus asaccharovorans</name>
    <dbReference type="NCBI Taxonomy" id="28210"/>
    <lineage>
        <taxon>Bacteria</taxon>
        <taxon>Pseudomonadati</taxon>
        <taxon>Pseudomonadota</taxon>
        <taxon>Alphaproteobacteria</taxon>
        <taxon>Hyphomicrobiales</taxon>
        <taxon>Chelatococcaceae</taxon>
        <taxon>Chelatococcus</taxon>
    </lineage>
</organism>
<evidence type="ECO:0000259" key="2">
    <source>
        <dbReference type="Pfam" id="PF13193"/>
    </source>
</evidence>
<dbReference type="AlphaFoldDB" id="A0A2V3TWM6"/>
<dbReference type="Proteomes" id="UP000248021">
    <property type="component" value="Unassembled WGS sequence"/>
</dbReference>
<reference evidence="3 4" key="1">
    <citation type="submission" date="2018-05" db="EMBL/GenBank/DDBJ databases">
        <title>Genomic Encyclopedia of Type Strains, Phase IV (KMG-IV): sequencing the most valuable type-strain genomes for metagenomic binning, comparative biology and taxonomic classification.</title>
        <authorList>
            <person name="Goeker M."/>
        </authorList>
    </citation>
    <scope>NUCLEOTIDE SEQUENCE [LARGE SCALE GENOMIC DNA]</scope>
    <source>
        <strain evidence="3 4">DSM 6462</strain>
    </source>
</reference>
<dbReference type="SUPFAM" id="SSF56801">
    <property type="entry name" value="Acetyl-CoA synthetase-like"/>
    <property type="match status" value="1"/>
</dbReference>
<dbReference type="Pfam" id="PF13193">
    <property type="entry name" value="AMP-binding_C"/>
    <property type="match status" value="1"/>
</dbReference>
<comment type="caution">
    <text evidence="3">The sequence shown here is derived from an EMBL/GenBank/DDBJ whole genome shotgun (WGS) entry which is preliminary data.</text>
</comment>
<dbReference type="GO" id="GO:0016878">
    <property type="term" value="F:acid-thiol ligase activity"/>
    <property type="evidence" value="ECO:0007669"/>
    <property type="project" value="UniProtKB-ARBA"/>
</dbReference>
<keyword evidence="3" id="KW-0436">Ligase</keyword>
<dbReference type="PROSITE" id="PS00455">
    <property type="entry name" value="AMP_BINDING"/>
    <property type="match status" value="1"/>
</dbReference>
<proteinExistence type="predicted"/>
<evidence type="ECO:0000259" key="1">
    <source>
        <dbReference type="Pfam" id="PF00501"/>
    </source>
</evidence>
<gene>
    <name evidence="3" type="ORF">C7450_11296</name>
</gene>
<dbReference type="PANTHER" id="PTHR43767:SF1">
    <property type="entry name" value="NONRIBOSOMAL PEPTIDE SYNTHASE PES1 (EUROFUNG)-RELATED"/>
    <property type="match status" value="1"/>
</dbReference>
<evidence type="ECO:0000313" key="3">
    <source>
        <dbReference type="EMBL" id="PXW54067.1"/>
    </source>
</evidence>
<sequence length="539" mass="58361">MPADTHSPQPAELFAPPERTVPTLLERQAARFGDRLLFSCGDARWSYADLCAIVARRAKVLQDAGISTGDRVALIAGNSPELIEIVLACGWLGAVSVPINTASRGFQLQHILGNCAARLLIVEAEFLPALATIDLARLPVDTIWVIGAAGDEAAMPAAIQARAFPDRGDVAIAPATVAPGDPFIILYTSGTTGPSKGVVCPHGQFFWWGVVTGRQLGVVEGDVLMTTLPLFHTNALNCFFQALIHGASQRVERRFSVSGFFEALETHGATVTYLLGAMVPMLLSREPSAVESRHKARVALAPGVPAGLHDAFLKRTGILLLDGFGTTESNAVIGSTRDNLRANWLGKVADGFEAIVADADDNPVPDGVPGELLLRAREPFSMASGYFGMPEKTVEAWRNLWLHTGDRVVRNAEGYFRFIDRMKDAIRRRGENISSYEVEQVLAAHPAVGVAAVFPVSSELAEDEVMAAIVLKEGVEVSPTEIVHFCEGKLSYFAIPRFIEFVEDLPRTENGKVQKFKLRERGRSATTWDRDAAGIVLKR</sequence>
<dbReference type="InterPro" id="IPR000873">
    <property type="entry name" value="AMP-dep_synth/lig_dom"/>
</dbReference>
<feature type="domain" description="AMP-binding enzyme C-terminal" evidence="2">
    <location>
        <begin position="437"/>
        <end position="512"/>
    </location>
</feature>
<dbReference type="Gene3D" id="3.40.50.12780">
    <property type="entry name" value="N-terminal domain of ligase-like"/>
    <property type="match status" value="1"/>
</dbReference>
<dbReference type="OrthoDB" id="7315605at2"/>
<dbReference type="RefSeq" id="WP_110377312.1">
    <property type="nucleotide sequence ID" value="NZ_JAHBRY010000002.1"/>
</dbReference>
<dbReference type="Pfam" id="PF00501">
    <property type="entry name" value="AMP-binding"/>
    <property type="match status" value="1"/>
</dbReference>
<dbReference type="PANTHER" id="PTHR43767">
    <property type="entry name" value="LONG-CHAIN-FATTY-ACID--COA LIGASE"/>
    <property type="match status" value="1"/>
</dbReference>
<name>A0A2V3TWM6_9HYPH</name>
<dbReference type="InterPro" id="IPR042099">
    <property type="entry name" value="ANL_N_sf"/>
</dbReference>
<feature type="domain" description="AMP-dependent synthetase/ligase" evidence="1">
    <location>
        <begin position="25"/>
        <end position="387"/>
    </location>
</feature>
<dbReference type="InterPro" id="IPR050237">
    <property type="entry name" value="ATP-dep_AMP-bd_enzyme"/>
</dbReference>
<dbReference type="Gene3D" id="3.30.300.30">
    <property type="match status" value="1"/>
</dbReference>
<dbReference type="EMBL" id="QJJK01000012">
    <property type="protein sequence ID" value="PXW54067.1"/>
    <property type="molecule type" value="Genomic_DNA"/>
</dbReference>
<keyword evidence="4" id="KW-1185">Reference proteome</keyword>
<evidence type="ECO:0000313" key="4">
    <source>
        <dbReference type="Proteomes" id="UP000248021"/>
    </source>
</evidence>
<dbReference type="NCBIfam" id="NF004808">
    <property type="entry name" value="PRK06155.1"/>
    <property type="match status" value="1"/>
</dbReference>
<protein>
    <submittedName>
        <fullName evidence="3">Crotonobetaine/carnitine-CoA ligase</fullName>
    </submittedName>
</protein>
<accession>A0A2V3TWM6</accession>
<dbReference type="InterPro" id="IPR020845">
    <property type="entry name" value="AMP-binding_CS"/>
</dbReference>
<dbReference type="InterPro" id="IPR025110">
    <property type="entry name" value="AMP-bd_C"/>
</dbReference>